<reference evidence="3" key="1">
    <citation type="submission" date="2017-08" db="EMBL/GenBank/DDBJ databases">
        <authorList>
            <person name="Imhoff J.F."/>
            <person name="Rahn T."/>
            <person name="Kuenzel S."/>
            <person name="Neulinger S.C."/>
        </authorList>
    </citation>
    <scope>NUCLEOTIDE SEQUENCE</scope>
    <source>
        <strain evidence="3">DSM 11080</strain>
    </source>
</reference>
<evidence type="ECO:0000259" key="2">
    <source>
        <dbReference type="Pfam" id="PF00892"/>
    </source>
</evidence>
<dbReference type="InterPro" id="IPR000620">
    <property type="entry name" value="EamA_dom"/>
</dbReference>
<dbReference type="InterPro" id="IPR037185">
    <property type="entry name" value="EmrE-like"/>
</dbReference>
<keyword evidence="1" id="KW-0812">Transmembrane</keyword>
<keyword evidence="4" id="KW-1185">Reference proteome</keyword>
<feature type="transmembrane region" description="Helical" evidence="1">
    <location>
        <begin position="98"/>
        <end position="117"/>
    </location>
</feature>
<feature type="transmembrane region" description="Helical" evidence="1">
    <location>
        <begin position="69"/>
        <end position="91"/>
    </location>
</feature>
<comment type="caution">
    <text evidence="3">The sequence shown here is derived from an EMBL/GenBank/DDBJ whole genome shotgun (WGS) entry which is preliminary data.</text>
</comment>
<protein>
    <submittedName>
        <fullName evidence="3">EamA family transporter</fullName>
    </submittedName>
</protein>
<feature type="transmembrane region" description="Helical" evidence="1">
    <location>
        <begin position="163"/>
        <end position="183"/>
    </location>
</feature>
<accession>A0AAJ0U614</accession>
<dbReference type="EMBL" id="NRSJ01000028">
    <property type="protein sequence ID" value="MBK1705793.1"/>
    <property type="molecule type" value="Genomic_DNA"/>
</dbReference>
<evidence type="ECO:0000256" key="1">
    <source>
        <dbReference type="SAM" id="Phobius"/>
    </source>
</evidence>
<keyword evidence="1" id="KW-1133">Transmembrane helix</keyword>
<feature type="transmembrane region" description="Helical" evidence="1">
    <location>
        <begin position="39"/>
        <end position="57"/>
    </location>
</feature>
<reference evidence="3" key="2">
    <citation type="journal article" date="2020" name="Microorganisms">
        <title>Osmotic Adaptation and Compatible Solute Biosynthesis of Phototrophic Bacteria as Revealed from Genome Analyses.</title>
        <authorList>
            <person name="Imhoff J.F."/>
            <person name="Rahn T."/>
            <person name="Kunzel S."/>
            <person name="Keller A."/>
            <person name="Neulinger S.C."/>
        </authorList>
    </citation>
    <scope>NUCLEOTIDE SEQUENCE</scope>
    <source>
        <strain evidence="3">DSM 11080</strain>
    </source>
</reference>
<gene>
    <name evidence="3" type="ORF">CKO40_14830</name>
</gene>
<feature type="transmembrane region" description="Helical" evidence="1">
    <location>
        <begin position="123"/>
        <end position="142"/>
    </location>
</feature>
<keyword evidence="1" id="KW-0472">Membrane</keyword>
<evidence type="ECO:0000313" key="3">
    <source>
        <dbReference type="EMBL" id="MBK1705793.1"/>
    </source>
</evidence>
<dbReference type="AlphaFoldDB" id="A0AAJ0U614"/>
<organism evidence="3 4">
    <name type="scientific">Halochromatium glycolicum</name>
    <dbReference type="NCBI Taxonomy" id="85075"/>
    <lineage>
        <taxon>Bacteria</taxon>
        <taxon>Pseudomonadati</taxon>
        <taxon>Pseudomonadota</taxon>
        <taxon>Gammaproteobacteria</taxon>
        <taxon>Chromatiales</taxon>
        <taxon>Chromatiaceae</taxon>
        <taxon>Halochromatium</taxon>
    </lineage>
</organism>
<dbReference type="RefSeq" id="WP_200347011.1">
    <property type="nucleotide sequence ID" value="NZ_NRSJ01000028.1"/>
</dbReference>
<feature type="transmembrane region" description="Helical" evidence="1">
    <location>
        <begin position="230"/>
        <end position="248"/>
    </location>
</feature>
<dbReference type="Proteomes" id="UP001296776">
    <property type="component" value="Unassembled WGS sequence"/>
</dbReference>
<feature type="domain" description="EamA" evidence="2">
    <location>
        <begin position="160"/>
        <end position="298"/>
    </location>
</feature>
<dbReference type="SUPFAM" id="SSF103481">
    <property type="entry name" value="Multidrug resistance efflux transporter EmrE"/>
    <property type="match status" value="2"/>
</dbReference>
<feature type="transmembrane region" description="Helical" evidence="1">
    <location>
        <begin position="6"/>
        <end position="27"/>
    </location>
</feature>
<feature type="domain" description="EamA" evidence="2">
    <location>
        <begin position="9"/>
        <end position="140"/>
    </location>
</feature>
<proteinExistence type="predicted"/>
<feature type="transmembrane region" description="Helical" evidence="1">
    <location>
        <begin position="189"/>
        <end position="209"/>
    </location>
</feature>
<name>A0AAJ0U614_9GAMM</name>
<sequence length="300" mass="32637">MELAAYAHLWLLFSLLSAFFHASRLAVTKHLSLSLSARALTLYVNLASLLVTLPLVIWHHDFPVADPIYLLVVLIGGLVSGLGGWSLNIAIKRSEVSLVGPILTLTPAFVIIIEWLLTDALPGALGFTGIGLLIAGSYVLALGTSDEDWHRPLVRLFTNPGSLFTLMATICFATASTLGRIGIERSDPLSFAVVVAVVNPIVLLTLFSIQDRRFYREVLPPQLIRQVKPLLLLGVLFALMRLADQIALSMTLASYAMAVKRTAGLFSVLIGRWYFNEGSTRVKLAGSAIMLLGLFVLTQL</sequence>
<dbReference type="Pfam" id="PF00892">
    <property type="entry name" value="EamA"/>
    <property type="match status" value="2"/>
</dbReference>
<evidence type="ECO:0000313" key="4">
    <source>
        <dbReference type="Proteomes" id="UP001296776"/>
    </source>
</evidence>
<dbReference type="GO" id="GO:0016020">
    <property type="term" value="C:membrane"/>
    <property type="evidence" value="ECO:0007669"/>
    <property type="project" value="InterPro"/>
</dbReference>